<evidence type="ECO:0000256" key="1">
    <source>
        <dbReference type="ARBA" id="ARBA00001946"/>
    </source>
</evidence>
<evidence type="ECO:0000313" key="5">
    <source>
        <dbReference type="EMBL" id="PZE21042.1"/>
    </source>
</evidence>
<evidence type="ECO:0000256" key="2">
    <source>
        <dbReference type="ARBA" id="ARBA00022723"/>
    </source>
</evidence>
<keyword evidence="2" id="KW-0479">Metal-binding</keyword>
<dbReference type="RefSeq" id="WP_089199898.1">
    <property type="nucleotide sequence ID" value="NZ_NHRJ02000004.1"/>
</dbReference>
<dbReference type="InterPro" id="IPR006439">
    <property type="entry name" value="HAD-SF_hydro_IA"/>
</dbReference>
<dbReference type="Gene3D" id="1.20.120.710">
    <property type="entry name" value="Haloacid dehalogenase hydrolase-like domain"/>
    <property type="match status" value="1"/>
</dbReference>
<dbReference type="Proteomes" id="UP000214746">
    <property type="component" value="Unassembled WGS sequence"/>
</dbReference>
<dbReference type="PANTHER" id="PTHR46470:SF2">
    <property type="entry name" value="GLYCERALDEHYDE 3-PHOSPHATE PHOSPHATASE"/>
    <property type="match status" value="1"/>
</dbReference>
<comment type="cofactor">
    <cofactor evidence="1">
        <name>Mg(2+)</name>
        <dbReference type="ChEBI" id="CHEBI:18420"/>
    </cofactor>
</comment>
<gene>
    <name evidence="5" type="ORF">CBW46_010195</name>
</gene>
<dbReference type="InterPro" id="IPR051400">
    <property type="entry name" value="HAD-like_hydrolase"/>
</dbReference>
<organism evidence="5 6">
    <name type="scientific">Paenibacillus xerothermodurans</name>
    <dbReference type="NCBI Taxonomy" id="1977292"/>
    <lineage>
        <taxon>Bacteria</taxon>
        <taxon>Bacillati</taxon>
        <taxon>Bacillota</taxon>
        <taxon>Bacilli</taxon>
        <taxon>Bacillales</taxon>
        <taxon>Paenibacillaceae</taxon>
        <taxon>Paenibacillus</taxon>
    </lineage>
</organism>
<evidence type="ECO:0000256" key="3">
    <source>
        <dbReference type="ARBA" id="ARBA00022801"/>
    </source>
</evidence>
<dbReference type="SUPFAM" id="SSF56784">
    <property type="entry name" value="HAD-like"/>
    <property type="match status" value="1"/>
</dbReference>
<dbReference type="PANTHER" id="PTHR46470">
    <property type="entry name" value="N-ACYLNEURAMINATE-9-PHOSPHATASE"/>
    <property type="match status" value="1"/>
</dbReference>
<dbReference type="AlphaFoldDB" id="A0A2W1NZY7"/>
<dbReference type="OrthoDB" id="25198at2"/>
<dbReference type="GO" id="GO:0044281">
    <property type="term" value="P:small molecule metabolic process"/>
    <property type="evidence" value="ECO:0007669"/>
    <property type="project" value="UniProtKB-ARBA"/>
</dbReference>
<proteinExistence type="predicted"/>
<dbReference type="EMBL" id="NHRJ02000004">
    <property type="protein sequence ID" value="PZE21042.1"/>
    <property type="molecule type" value="Genomic_DNA"/>
</dbReference>
<keyword evidence="4" id="KW-0460">Magnesium</keyword>
<dbReference type="SFLD" id="SFLDS00003">
    <property type="entry name" value="Haloacid_Dehalogenase"/>
    <property type="match status" value="1"/>
</dbReference>
<dbReference type="GO" id="GO:0046872">
    <property type="term" value="F:metal ion binding"/>
    <property type="evidence" value="ECO:0007669"/>
    <property type="project" value="UniProtKB-KW"/>
</dbReference>
<dbReference type="GO" id="GO:0016791">
    <property type="term" value="F:phosphatase activity"/>
    <property type="evidence" value="ECO:0007669"/>
    <property type="project" value="TreeGrafter"/>
</dbReference>
<comment type="caution">
    <text evidence="5">The sequence shown here is derived from an EMBL/GenBank/DDBJ whole genome shotgun (WGS) entry which is preliminary data.</text>
</comment>
<accession>A0A2W1NZY7</accession>
<keyword evidence="6" id="KW-1185">Reference proteome</keyword>
<dbReference type="InterPro" id="IPR036412">
    <property type="entry name" value="HAD-like_sf"/>
</dbReference>
<evidence type="ECO:0000256" key="4">
    <source>
        <dbReference type="ARBA" id="ARBA00022842"/>
    </source>
</evidence>
<evidence type="ECO:0000313" key="6">
    <source>
        <dbReference type="Proteomes" id="UP000214746"/>
    </source>
</evidence>
<reference evidence="5" key="1">
    <citation type="submission" date="2018-06" db="EMBL/GenBank/DDBJ databases">
        <title>Paenibacillus xerothermodurans sp. nov. an extremely dry heat resistant spore forming bacterium isolated from the soil of Cape Canaveral, Florida.</title>
        <authorList>
            <person name="Seuylemezian A."/>
            <person name="Kaur N."/>
            <person name="Patil P."/>
            <person name="Patil P."/>
            <person name="Mayilraj S."/>
            <person name="Vaishampayan P."/>
        </authorList>
    </citation>
    <scope>NUCLEOTIDE SEQUENCE [LARGE SCALE GENOMIC DNA]</scope>
    <source>
        <strain evidence="5">ATCC 27380</strain>
    </source>
</reference>
<dbReference type="SFLD" id="SFLDG01129">
    <property type="entry name" value="C1.5:_HAD__Beta-PGM__Phosphata"/>
    <property type="match status" value="1"/>
</dbReference>
<dbReference type="Pfam" id="PF00702">
    <property type="entry name" value="Hydrolase"/>
    <property type="match status" value="1"/>
</dbReference>
<dbReference type="Gene3D" id="3.40.50.1000">
    <property type="entry name" value="HAD superfamily/HAD-like"/>
    <property type="match status" value="1"/>
</dbReference>
<dbReference type="NCBIfam" id="TIGR01549">
    <property type="entry name" value="HAD-SF-IA-v1"/>
    <property type="match status" value="1"/>
</dbReference>
<keyword evidence="3 5" id="KW-0378">Hydrolase</keyword>
<dbReference type="InterPro" id="IPR023214">
    <property type="entry name" value="HAD_sf"/>
</dbReference>
<protein>
    <submittedName>
        <fullName evidence="5">HAD family hydrolase</fullName>
    </submittedName>
</protein>
<name>A0A2W1NZY7_PAEXE</name>
<sequence length="252" mass="29186">MSTRYPLQGKKAICFDVNQTLIHQGLHFEQAFRSVWSDYAARWSQDDGFPHADALWEAYQHHWQQQKKLKNVRLVLEDLQQQCLRSALKQLNIPVHQKFTHDFFYTIRNYRLTAKSLAPGVVELLPQLSPRYKLAIISNSPRREVVHLLSRFGLDPYFPEAHIFTAQRQADKKPGTSLFKTAIRTLGLSPRQVVMVGNSWKHDVCGAAKAGMDSVWIQRQEQSHPPKIDHHKLGKRNVYGIQQIIQLLELFA</sequence>